<dbReference type="PANTHER" id="PTHR45947:SF3">
    <property type="entry name" value="SULFOQUINOVOSYL TRANSFERASE SQD2"/>
    <property type="match status" value="1"/>
</dbReference>
<dbReference type="Gene3D" id="3.40.50.2000">
    <property type="entry name" value="Glycogen Phosphorylase B"/>
    <property type="match status" value="2"/>
</dbReference>
<gene>
    <name evidence="3" type="ORF">SAMN05216276_108529</name>
</gene>
<dbReference type="AlphaFoldDB" id="A0A239P625"/>
<name>A0A239P625_9ACTN</name>
<feature type="domain" description="Glycosyl transferase family 1" evidence="2">
    <location>
        <begin position="96"/>
        <end position="255"/>
    </location>
</feature>
<reference evidence="3 4" key="1">
    <citation type="submission" date="2017-06" db="EMBL/GenBank/DDBJ databases">
        <authorList>
            <person name="Kim H.J."/>
            <person name="Triplett B.A."/>
        </authorList>
    </citation>
    <scope>NUCLEOTIDE SEQUENCE [LARGE SCALE GENOMIC DNA]</scope>
    <source>
        <strain evidence="3 4">CGMCC 4.2132</strain>
    </source>
</reference>
<evidence type="ECO:0000259" key="2">
    <source>
        <dbReference type="Pfam" id="PF00534"/>
    </source>
</evidence>
<dbReference type="InterPro" id="IPR050194">
    <property type="entry name" value="Glycosyltransferase_grp1"/>
</dbReference>
<dbReference type="EMBL" id="FZOD01000085">
    <property type="protein sequence ID" value="SNT61789.1"/>
    <property type="molecule type" value="Genomic_DNA"/>
</dbReference>
<dbReference type="Pfam" id="PF00534">
    <property type="entry name" value="Glycos_transf_1"/>
    <property type="match status" value="1"/>
</dbReference>
<dbReference type="PANTHER" id="PTHR45947">
    <property type="entry name" value="SULFOQUINOVOSYL TRANSFERASE SQD2"/>
    <property type="match status" value="1"/>
</dbReference>
<dbReference type="GO" id="GO:0016757">
    <property type="term" value="F:glycosyltransferase activity"/>
    <property type="evidence" value="ECO:0007669"/>
    <property type="project" value="UniProtKB-KW"/>
</dbReference>
<accession>A0A239P625</accession>
<sequence>MGPVMVLRMLTHRGPRLITAHVTPASLIGNILGADYFPGFARWYMKVVYNLADLVLSVSQATTAELEEIGVRRRIHLTVNAINERQIQLLSHQRSSLRQQFGWGDELVVLGVGQIQSRKGIEEFVECARRLPHLRFVWVGGMPFGVLSDRRSELTRLCEDAPENVRFTGLLPREKVFEYYAASDVFFLPSKHETFGLATLEAATAGLPLILSDLDCYQNWLQDAYVHGETVTDYVEMIRSMESEAQRAKWGEQASEVAARYGTQMLTHGLREAYSLASRRSLSSQKS</sequence>
<evidence type="ECO:0000256" key="1">
    <source>
        <dbReference type="ARBA" id="ARBA00022679"/>
    </source>
</evidence>
<keyword evidence="3" id="KW-0328">Glycosyltransferase</keyword>
<keyword evidence="4" id="KW-1185">Reference proteome</keyword>
<dbReference type="InterPro" id="IPR001296">
    <property type="entry name" value="Glyco_trans_1"/>
</dbReference>
<evidence type="ECO:0000313" key="3">
    <source>
        <dbReference type="EMBL" id="SNT61789.1"/>
    </source>
</evidence>
<keyword evidence="1 3" id="KW-0808">Transferase</keyword>
<evidence type="ECO:0000313" key="4">
    <source>
        <dbReference type="Proteomes" id="UP000198282"/>
    </source>
</evidence>
<protein>
    <submittedName>
        <fullName evidence="3">1,2-diacylglycerol-3-alpha-glucose alpha-1,2-galactosyltransferase</fullName>
    </submittedName>
</protein>
<dbReference type="SUPFAM" id="SSF53756">
    <property type="entry name" value="UDP-Glycosyltransferase/glycogen phosphorylase"/>
    <property type="match status" value="1"/>
</dbReference>
<organism evidence="3 4">
    <name type="scientific">Streptosporangium subroseum</name>
    <dbReference type="NCBI Taxonomy" id="106412"/>
    <lineage>
        <taxon>Bacteria</taxon>
        <taxon>Bacillati</taxon>
        <taxon>Actinomycetota</taxon>
        <taxon>Actinomycetes</taxon>
        <taxon>Streptosporangiales</taxon>
        <taxon>Streptosporangiaceae</taxon>
        <taxon>Streptosporangium</taxon>
    </lineage>
</organism>
<dbReference type="Proteomes" id="UP000198282">
    <property type="component" value="Unassembled WGS sequence"/>
</dbReference>
<proteinExistence type="predicted"/>